<gene>
    <name evidence="2" type="ORF">PRECH8_23420</name>
</gene>
<comment type="caution">
    <text evidence="2">The sequence shown here is derived from an EMBL/GenBank/DDBJ whole genome shotgun (WGS) entry which is preliminary data.</text>
</comment>
<reference evidence="2" key="2">
    <citation type="journal article" date="2021" name="Data Brief">
        <title>Draft genome sequence data of the facultative, thermophilic, xylanolytic bacterium Paenibacillus sp. strain DA-C8.</title>
        <authorList>
            <person name="Chhe C."/>
            <person name="Uke A."/>
            <person name="Baramee S."/>
            <person name="Ungkulpasvich U."/>
            <person name="Tachaapaikoon C."/>
            <person name="Pason P."/>
            <person name="Waeonukul R."/>
            <person name="Ratanakhanokchai K."/>
            <person name="Kosugi A."/>
        </authorList>
    </citation>
    <scope>NUCLEOTIDE SEQUENCE</scope>
    <source>
        <strain evidence="2">DA-C8</strain>
    </source>
</reference>
<evidence type="ECO:0000259" key="1">
    <source>
        <dbReference type="Pfam" id="PF06283"/>
    </source>
</evidence>
<reference evidence="2" key="1">
    <citation type="submission" date="2020-08" db="EMBL/GenBank/DDBJ databases">
        <authorList>
            <person name="Uke A."/>
            <person name="Chhe C."/>
            <person name="Baramee S."/>
            <person name="Kosugi A."/>
        </authorList>
    </citation>
    <scope>NUCLEOTIDE SEQUENCE</scope>
    <source>
        <strain evidence="2">DA-C8</strain>
    </source>
</reference>
<organism evidence="2 3">
    <name type="scientific">Insulibacter thermoxylanivorax</name>
    <dbReference type="NCBI Taxonomy" id="2749268"/>
    <lineage>
        <taxon>Bacteria</taxon>
        <taxon>Bacillati</taxon>
        <taxon>Bacillota</taxon>
        <taxon>Bacilli</taxon>
        <taxon>Bacillales</taxon>
        <taxon>Paenibacillaceae</taxon>
        <taxon>Insulibacter</taxon>
    </lineage>
</organism>
<sequence length="222" mass="25177">MTIRIRAVLGDYYHPAEWAEQALQAAVNLLNERRRSSGESAGFDLQTVSYESLAETISDHPELLVIFKEQRVNPEAEDPGEWMHADLQENIVRYVEAGGALLAWHAGLAYQSDGAYRRMLRGWFLHHPEQKTVTYRPAEGDHPLSRTEGFAFKDEHYFVHCEEAETNVFLTSESEDGRSIAGWSHEYGQGRVCCLTPTHTLEGLQDEGFLKLLADCLDYCLS</sequence>
<dbReference type="Gene3D" id="3.40.50.880">
    <property type="match status" value="1"/>
</dbReference>
<dbReference type="Proteomes" id="UP000654993">
    <property type="component" value="Unassembled WGS sequence"/>
</dbReference>
<proteinExistence type="predicted"/>
<name>A0A916QID2_9BACL</name>
<dbReference type="Pfam" id="PF06283">
    <property type="entry name" value="ThuA"/>
    <property type="match status" value="1"/>
</dbReference>
<dbReference type="SUPFAM" id="SSF52317">
    <property type="entry name" value="Class I glutamine amidotransferase-like"/>
    <property type="match status" value="1"/>
</dbReference>
<evidence type="ECO:0000313" key="3">
    <source>
        <dbReference type="Proteomes" id="UP000654993"/>
    </source>
</evidence>
<dbReference type="RefSeq" id="WP_200967257.1">
    <property type="nucleotide sequence ID" value="NZ_BMAQ01000033.1"/>
</dbReference>
<accession>A0A916QID2</accession>
<keyword evidence="3" id="KW-1185">Reference proteome</keyword>
<protein>
    <recommendedName>
        <fullName evidence="1">ThuA-like domain-containing protein</fullName>
    </recommendedName>
</protein>
<dbReference type="AlphaFoldDB" id="A0A916QID2"/>
<dbReference type="EMBL" id="BMAQ01000033">
    <property type="protein sequence ID" value="GFR39046.1"/>
    <property type="molecule type" value="Genomic_DNA"/>
</dbReference>
<feature type="domain" description="ThuA-like" evidence="1">
    <location>
        <begin position="18"/>
        <end position="219"/>
    </location>
</feature>
<dbReference type="InterPro" id="IPR029010">
    <property type="entry name" value="ThuA-like"/>
</dbReference>
<dbReference type="InterPro" id="IPR029062">
    <property type="entry name" value="Class_I_gatase-like"/>
</dbReference>
<evidence type="ECO:0000313" key="2">
    <source>
        <dbReference type="EMBL" id="GFR39046.1"/>
    </source>
</evidence>